<dbReference type="Gene3D" id="3.40.50.300">
    <property type="entry name" value="P-loop containing nucleotide triphosphate hydrolases"/>
    <property type="match status" value="3"/>
</dbReference>
<feature type="domain" description="ABC transporter" evidence="3">
    <location>
        <begin position="4"/>
        <end position="177"/>
    </location>
</feature>
<dbReference type="SMART" id="SM00382">
    <property type="entry name" value="AAA"/>
    <property type="match status" value="2"/>
</dbReference>
<dbReference type="InterPro" id="IPR003593">
    <property type="entry name" value="AAA+_ATPase"/>
</dbReference>
<dbReference type="Pfam" id="PF12848">
    <property type="entry name" value="ABC_tran_Xtn"/>
    <property type="match status" value="1"/>
</dbReference>
<dbReference type="EMBL" id="JAAOIW010000030">
    <property type="protein sequence ID" value="NHN35311.1"/>
    <property type="molecule type" value="Genomic_DNA"/>
</dbReference>
<dbReference type="InterPro" id="IPR003439">
    <property type="entry name" value="ABC_transporter-like_ATP-bd"/>
</dbReference>
<keyword evidence="1" id="KW-0547">Nucleotide-binding</keyword>
<evidence type="ECO:0000256" key="2">
    <source>
        <dbReference type="ARBA" id="ARBA00022840"/>
    </source>
</evidence>
<dbReference type="InterPro" id="IPR051309">
    <property type="entry name" value="ABCF_ATPase"/>
</dbReference>
<keyword evidence="2 4" id="KW-0067">ATP-binding</keyword>
<evidence type="ECO:0000259" key="3">
    <source>
        <dbReference type="PROSITE" id="PS50893"/>
    </source>
</evidence>
<organism evidence="4 5">
    <name type="scientific">Paenibacillus agricola</name>
    <dbReference type="NCBI Taxonomy" id="2716264"/>
    <lineage>
        <taxon>Bacteria</taxon>
        <taxon>Bacillati</taxon>
        <taxon>Bacillota</taxon>
        <taxon>Bacilli</taxon>
        <taxon>Bacillales</taxon>
        <taxon>Paenibacillaceae</taxon>
        <taxon>Paenibacillus</taxon>
    </lineage>
</organism>
<reference evidence="4" key="1">
    <citation type="submission" date="2020-03" db="EMBL/GenBank/DDBJ databases">
        <title>Draft sequencing of Paenibacilllus sp. S3N08.</title>
        <authorList>
            <person name="Kim D.-U."/>
        </authorList>
    </citation>
    <scope>NUCLEOTIDE SEQUENCE</scope>
    <source>
        <strain evidence="4">S3N08</strain>
    </source>
</reference>
<dbReference type="CDD" id="cd03221">
    <property type="entry name" value="ABCF_EF-3"/>
    <property type="match status" value="2"/>
</dbReference>
<dbReference type="GO" id="GO:0005524">
    <property type="term" value="F:ATP binding"/>
    <property type="evidence" value="ECO:0007669"/>
    <property type="project" value="UniProtKB-KW"/>
</dbReference>
<dbReference type="Proteomes" id="UP001165962">
    <property type="component" value="Unassembled WGS sequence"/>
</dbReference>
<gene>
    <name evidence="4" type="ORF">G9U52_36945</name>
</gene>
<name>A0ABX0JIZ9_9BACL</name>
<dbReference type="PROSITE" id="PS50893">
    <property type="entry name" value="ABC_TRANSPORTER_2"/>
    <property type="match status" value="2"/>
</dbReference>
<comment type="caution">
    <text evidence="4">The sequence shown here is derived from an EMBL/GenBank/DDBJ whole genome shotgun (WGS) entry which is preliminary data.</text>
</comment>
<keyword evidence="5" id="KW-1185">Reference proteome</keyword>
<dbReference type="SUPFAM" id="SSF52540">
    <property type="entry name" value="P-loop containing nucleoside triphosphate hydrolases"/>
    <property type="match status" value="2"/>
</dbReference>
<dbReference type="Pfam" id="PF00005">
    <property type="entry name" value="ABC_tran"/>
    <property type="match status" value="2"/>
</dbReference>
<evidence type="ECO:0000313" key="4">
    <source>
        <dbReference type="EMBL" id="NHN35311.1"/>
    </source>
</evidence>
<proteinExistence type="predicted"/>
<accession>A0ABX0JIZ9</accession>
<feature type="domain" description="ABC transporter" evidence="3">
    <location>
        <begin position="271"/>
        <end position="503"/>
    </location>
</feature>
<dbReference type="PANTHER" id="PTHR42855">
    <property type="entry name" value="ABC TRANSPORTER ATP-BINDING SUBUNIT"/>
    <property type="match status" value="1"/>
</dbReference>
<dbReference type="InterPro" id="IPR032781">
    <property type="entry name" value="ABC_tran_Xtn"/>
</dbReference>
<dbReference type="PANTHER" id="PTHR42855:SF2">
    <property type="entry name" value="DRUG RESISTANCE ABC TRANSPORTER,ATP-BINDING PROTEIN"/>
    <property type="match status" value="1"/>
</dbReference>
<dbReference type="InterPro" id="IPR027417">
    <property type="entry name" value="P-loop_NTPase"/>
</dbReference>
<protein>
    <submittedName>
        <fullName evidence="4">ABC-F family ATP-binding cassette domain-containing protein</fullName>
    </submittedName>
</protein>
<evidence type="ECO:0000313" key="5">
    <source>
        <dbReference type="Proteomes" id="UP001165962"/>
    </source>
</evidence>
<dbReference type="RefSeq" id="WP_166157892.1">
    <property type="nucleotide sequence ID" value="NZ_JAAOIW010000030.1"/>
</dbReference>
<sequence>MLTLECVNLEKSFGDRLLFTMEQPLKLYQGDRLGIVGVNGAGKTTLLHLLAGILEPDAGTIRRHGTVAVVAQWEPEDGDYSGGEETRRRLAAAFGVQADILFADEPTSHLDLNGILDVERILTAYPGTVVLISHDRELLDAVCTQILEIENGKLNLFTGNYSKYIDFKQNARDRAWLEFEKYTAKKAQLTAAITEKKQRASRVVKAPRGLGSSEARMGKDFFASKAARMEKNAKAIQSRIEKLELVEKPRELPAVHFDIQAYVPIHGKAAIRLERLTRIVPARGTAIKDAKLNDWSPHVVSSSDNSRTLFRDLSLMIRPGAKVALLGSNGSGKSTLLSMIADRSDGIRLAGSARVGYFHQKLKILDDTATILDNVMSTSIHPESTVRTVLARLLFKQEEVFKRVELLSGGERVKTALAKLFLSDCNLLLLDEPTNYLDLPAKEELEKVLLSYPGTILFATHDRRLAAQLADQVLSLDGERHVWFDGTYEAYTQALAAQTAKTIAKAQASNSGSEVPYRRLTVFNEEELLRLELERNTVLARLSIPQKHDNIAELDQRFKTLSAQIISLHQLREE</sequence>
<evidence type="ECO:0000256" key="1">
    <source>
        <dbReference type="ARBA" id="ARBA00022741"/>
    </source>
</evidence>